<dbReference type="SFLD" id="SFLDS00003">
    <property type="entry name" value="Haloacid_Dehalogenase"/>
    <property type="match status" value="1"/>
</dbReference>
<sequence length="294" mass="33230">MSTNYVKLIEELNNPHVHMSDITKVNNLICSIVAGGKNNLQMIFDFDRTMTKLNEQTNTHVSSFELLRHCPSISPKYLKAEQEYIDNYCPIEYNRAISDEEKKALLEKLWMDFAESLKGEPVSYEEILETATKVEPTLRDGTEKLLADLNKTNIPVLVVSGGYGDSIEAIFKHFGVLYPNVNIISNFFCFDNGVIQGLKNSFIINSRNKNDLWSMQPDYLNLIMDRSNIVVVGDSIGDAGVADGIPNVKNILKIGFKCKRTNETLSDFLKVFDVVIEDSHTLNVIQGIVKHIFE</sequence>
<dbReference type="InterPro" id="IPR023214">
    <property type="entry name" value="HAD_sf"/>
</dbReference>
<dbReference type="InterPro" id="IPR008265">
    <property type="entry name" value="Lipase_GDSL_AS"/>
</dbReference>
<dbReference type="AlphaFoldDB" id="A0AAN7PFB2"/>
<keyword evidence="10" id="KW-1185">Reference proteome</keyword>
<dbReference type="GO" id="GO:0006629">
    <property type="term" value="P:lipid metabolic process"/>
    <property type="evidence" value="ECO:0007669"/>
    <property type="project" value="InterPro"/>
</dbReference>
<proteinExistence type="inferred from homology"/>
<keyword evidence="8" id="KW-0546">Nucleotide metabolism</keyword>
<dbReference type="GO" id="GO:0000166">
    <property type="term" value="F:nucleotide binding"/>
    <property type="evidence" value="ECO:0007669"/>
    <property type="project" value="UniProtKB-KW"/>
</dbReference>
<dbReference type="Gene3D" id="1.10.150.340">
    <property type="entry name" value="Pyrimidine 5'-nucleotidase (UMPH-1), N-terminal domain"/>
    <property type="match status" value="1"/>
</dbReference>
<reference evidence="10" key="1">
    <citation type="submission" date="2023-01" db="EMBL/GenBank/DDBJ databases">
        <title>Key to firefly adult light organ development and bioluminescence: homeobox transcription factors regulate luciferase expression and transportation to peroxisome.</title>
        <authorList>
            <person name="Fu X."/>
        </authorList>
    </citation>
    <scope>NUCLEOTIDE SEQUENCE [LARGE SCALE GENOMIC DNA]</scope>
</reference>
<evidence type="ECO:0000256" key="1">
    <source>
        <dbReference type="ARBA" id="ARBA00000815"/>
    </source>
</evidence>
<dbReference type="SUPFAM" id="SSF56784">
    <property type="entry name" value="HAD-like"/>
    <property type="match status" value="1"/>
</dbReference>
<dbReference type="Proteomes" id="UP001353858">
    <property type="component" value="Unassembled WGS sequence"/>
</dbReference>
<comment type="catalytic activity">
    <reaction evidence="1">
        <text>a ribonucleoside 5'-phosphate + H2O = a ribonucleoside + phosphate</text>
        <dbReference type="Rhea" id="RHEA:12484"/>
        <dbReference type="ChEBI" id="CHEBI:15377"/>
        <dbReference type="ChEBI" id="CHEBI:18254"/>
        <dbReference type="ChEBI" id="CHEBI:43474"/>
        <dbReference type="ChEBI" id="CHEBI:58043"/>
        <dbReference type="EC" id="3.1.3.5"/>
    </reaction>
</comment>
<evidence type="ECO:0000256" key="6">
    <source>
        <dbReference type="ARBA" id="ARBA00022801"/>
    </source>
</evidence>
<dbReference type="SFLD" id="SFLDG01128">
    <property type="entry name" value="C1.4:_5'-Nucleotidase_Like"/>
    <property type="match status" value="1"/>
</dbReference>
<evidence type="ECO:0000256" key="8">
    <source>
        <dbReference type="ARBA" id="ARBA00023080"/>
    </source>
</evidence>
<dbReference type="PANTHER" id="PTHR13045">
    <property type="entry name" value="5'-NUCLEOTIDASE"/>
    <property type="match status" value="1"/>
</dbReference>
<accession>A0AAN7PFB2</accession>
<keyword evidence="7" id="KW-0460">Magnesium</keyword>
<gene>
    <name evidence="9" type="ORF">RN001_003606</name>
</gene>
<dbReference type="Gene3D" id="3.40.50.1000">
    <property type="entry name" value="HAD superfamily/HAD-like"/>
    <property type="match status" value="1"/>
</dbReference>
<keyword evidence="5" id="KW-0547">Nucleotide-binding</keyword>
<name>A0AAN7PFB2_9COLE</name>
<dbReference type="Pfam" id="PF05822">
    <property type="entry name" value="UMPH-1"/>
    <property type="match status" value="1"/>
</dbReference>
<dbReference type="GO" id="GO:0005737">
    <property type="term" value="C:cytoplasm"/>
    <property type="evidence" value="ECO:0007669"/>
    <property type="project" value="InterPro"/>
</dbReference>
<dbReference type="PROSITE" id="PS01098">
    <property type="entry name" value="LIPASE_GDSL_SER"/>
    <property type="match status" value="1"/>
</dbReference>
<dbReference type="InterPro" id="IPR006434">
    <property type="entry name" value="Pyrimidine_nucleotidase_eu"/>
</dbReference>
<evidence type="ECO:0000313" key="9">
    <source>
        <dbReference type="EMBL" id="KAK4887335.1"/>
    </source>
</evidence>
<dbReference type="PANTHER" id="PTHR13045:SF0">
    <property type="entry name" value="7-METHYLGUANOSINE PHOSPHATE-SPECIFIC 5'-NUCLEOTIDASE"/>
    <property type="match status" value="1"/>
</dbReference>
<evidence type="ECO:0000256" key="7">
    <source>
        <dbReference type="ARBA" id="ARBA00022842"/>
    </source>
</evidence>
<protein>
    <recommendedName>
        <fullName evidence="3">5'-nucleotidase</fullName>
        <ecNumber evidence="3">3.1.3.5</ecNumber>
    </recommendedName>
</protein>
<dbReference type="GO" id="GO:0008253">
    <property type="term" value="F:5'-nucleotidase activity"/>
    <property type="evidence" value="ECO:0007669"/>
    <property type="project" value="UniProtKB-EC"/>
</dbReference>
<evidence type="ECO:0000313" key="10">
    <source>
        <dbReference type="Proteomes" id="UP001353858"/>
    </source>
</evidence>
<dbReference type="GO" id="GO:0009117">
    <property type="term" value="P:nucleotide metabolic process"/>
    <property type="evidence" value="ECO:0007669"/>
    <property type="project" value="UniProtKB-KW"/>
</dbReference>
<dbReference type="EC" id="3.1.3.5" evidence="3"/>
<evidence type="ECO:0000256" key="3">
    <source>
        <dbReference type="ARBA" id="ARBA00012643"/>
    </source>
</evidence>
<keyword evidence="4" id="KW-0479">Metal-binding</keyword>
<keyword evidence="6" id="KW-0378">Hydrolase</keyword>
<dbReference type="GO" id="GO:0000287">
    <property type="term" value="F:magnesium ion binding"/>
    <property type="evidence" value="ECO:0007669"/>
    <property type="project" value="InterPro"/>
</dbReference>
<evidence type="ECO:0000256" key="5">
    <source>
        <dbReference type="ARBA" id="ARBA00022741"/>
    </source>
</evidence>
<evidence type="ECO:0000256" key="4">
    <source>
        <dbReference type="ARBA" id="ARBA00022723"/>
    </source>
</evidence>
<organism evidence="9 10">
    <name type="scientific">Aquatica leii</name>
    <dbReference type="NCBI Taxonomy" id="1421715"/>
    <lineage>
        <taxon>Eukaryota</taxon>
        <taxon>Metazoa</taxon>
        <taxon>Ecdysozoa</taxon>
        <taxon>Arthropoda</taxon>
        <taxon>Hexapoda</taxon>
        <taxon>Insecta</taxon>
        <taxon>Pterygota</taxon>
        <taxon>Neoptera</taxon>
        <taxon>Endopterygota</taxon>
        <taxon>Coleoptera</taxon>
        <taxon>Polyphaga</taxon>
        <taxon>Elateriformia</taxon>
        <taxon>Elateroidea</taxon>
        <taxon>Lampyridae</taxon>
        <taxon>Luciolinae</taxon>
        <taxon>Aquatica</taxon>
    </lineage>
</organism>
<dbReference type="InterPro" id="IPR036412">
    <property type="entry name" value="HAD-like_sf"/>
</dbReference>
<evidence type="ECO:0000256" key="2">
    <source>
        <dbReference type="ARBA" id="ARBA00008389"/>
    </source>
</evidence>
<dbReference type="GO" id="GO:0016298">
    <property type="term" value="F:lipase activity"/>
    <property type="evidence" value="ECO:0007669"/>
    <property type="project" value="InterPro"/>
</dbReference>
<dbReference type="EMBL" id="JARPUR010000001">
    <property type="protein sequence ID" value="KAK4887335.1"/>
    <property type="molecule type" value="Genomic_DNA"/>
</dbReference>
<comment type="caution">
    <text evidence="9">The sequence shown here is derived from an EMBL/GenBank/DDBJ whole genome shotgun (WGS) entry which is preliminary data.</text>
</comment>
<comment type="similarity">
    <text evidence="2">Belongs to the pyrimidine 5'-nucleotidase family.</text>
</comment>